<evidence type="ECO:0000256" key="1">
    <source>
        <dbReference type="SAM" id="Phobius"/>
    </source>
</evidence>
<keyword evidence="1" id="KW-0812">Transmembrane</keyword>
<keyword evidence="1" id="KW-0472">Membrane</keyword>
<dbReference type="EMBL" id="AP018203">
    <property type="protein sequence ID" value="BAY55392.1"/>
    <property type="molecule type" value="Genomic_DNA"/>
</dbReference>
<organism evidence="2 3">
    <name type="scientific">Leptolyngbya boryana NIES-2135</name>
    <dbReference type="NCBI Taxonomy" id="1973484"/>
    <lineage>
        <taxon>Bacteria</taxon>
        <taxon>Bacillati</taxon>
        <taxon>Cyanobacteriota</taxon>
        <taxon>Cyanophyceae</taxon>
        <taxon>Leptolyngbyales</taxon>
        <taxon>Leptolyngbyaceae</taxon>
        <taxon>Leptolyngbya group</taxon>
        <taxon>Leptolyngbya</taxon>
    </lineage>
</organism>
<accession>A0A1Z4JF56</accession>
<dbReference type="AlphaFoldDB" id="A0A1Z4JF56"/>
<reference evidence="2 3" key="1">
    <citation type="submission" date="2017-06" db="EMBL/GenBank/DDBJ databases">
        <title>Genome sequencing of cyanobaciteial culture collection at National Institute for Environmental Studies (NIES).</title>
        <authorList>
            <person name="Hirose Y."/>
            <person name="Shimura Y."/>
            <person name="Fujisawa T."/>
            <person name="Nakamura Y."/>
            <person name="Kawachi M."/>
        </authorList>
    </citation>
    <scope>NUCLEOTIDE SEQUENCE [LARGE SCALE GENOMIC DNA]</scope>
    <source>
        <strain evidence="2 3">NIES-2135</strain>
    </source>
</reference>
<feature type="transmembrane region" description="Helical" evidence="1">
    <location>
        <begin position="12"/>
        <end position="33"/>
    </location>
</feature>
<gene>
    <name evidence="2" type="ORF">NIES2135_22150</name>
</gene>
<sequence length="229" mass="25839">MVEFKWELLLDIIRTACTVGTFFIAISAFRIFLKNKLAEKQLDLVIELIREISDSKLIVVYRLDPQQASEMMKRGVAGEITPQLSLFGIASDVSKENSPLFLRQDVCDHLTSISRQYSENPLLPTKIAFSLRQIVPRPKGLVVKANQAGYVFDLCEIPKNSVIYLAQNLENFDNKGIISAFSTYGEFVTVCRDLVISIEIWLSKYGIKDVNALRGGSRKSTEKSSPTRR</sequence>
<evidence type="ECO:0000313" key="2">
    <source>
        <dbReference type="EMBL" id="BAY55392.1"/>
    </source>
</evidence>
<evidence type="ECO:0000313" key="3">
    <source>
        <dbReference type="Proteomes" id="UP000217895"/>
    </source>
</evidence>
<keyword evidence="1" id="KW-1133">Transmembrane helix</keyword>
<proteinExistence type="predicted"/>
<keyword evidence="3" id="KW-1185">Reference proteome</keyword>
<dbReference type="Proteomes" id="UP000217895">
    <property type="component" value="Chromosome"/>
</dbReference>
<name>A0A1Z4JF56_LEPBY</name>
<protein>
    <submittedName>
        <fullName evidence="2">Uncharacterized protein</fullName>
    </submittedName>
</protein>